<dbReference type="InterPro" id="IPR002125">
    <property type="entry name" value="CMP_dCMP_dom"/>
</dbReference>
<dbReference type="EC" id="3.5.4.5" evidence="4 15"/>
<keyword evidence="8 14" id="KW-0862">Zinc</keyword>
<comment type="caution">
    <text evidence="17">The sequence shown here is derived from an EMBL/GenBank/DDBJ whole genome shotgun (WGS) entry which is preliminary data.</text>
</comment>
<comment type="catalytic activity">
    <reaction evidence="11 15">
        <text>cytidine + H2O + H(+) = uridine + NH4(+)</text>
        <dbReference type="Rhea" id="RHEA:16069"/>
        <dbReference type="ChEBI" id="CHEBI:15377"/>
        <dbReference type="ChEBI" id="CHEBI:15378"/>
        <dbReference type="ChEBI" id="CHEBI:16704"/>
        <dbReference type="ChEBI" id="CHEBI:17562"/>
        <dbReference type="ChEBI" id="CHEBI:28938"/>
        <dbReference type="EC" id="3.5.4.5"/>
    </reaction>
</comment>
<evidence type="ECO:0000256" key="2">
    <source>
        <dbReference type="ARBA" id="ARBA00003949"/>
    </source>
</evidence>
<dbReference type="InterPro" id="IPR050202">
    <property type="entry name" value="Cyt/Deoxycyt_deaminase"/>
</dbReference>
<evidence type="ECO:0000256" key="14">
    <source>
        <dbReference type="PIRSR" id="PIRSR606262-3"/>
    </source>
</evidence>
<evidence type="ECO:0000256" key="8">
    <source>
        <dbReference type="ARBA" id="ARBA00022833"/>
    </source>
</evidence>
<feature type="active site" description="Proton donor" evidence="12">
    <location>
        <position position="57"/>
    </location>
</feature>
<dbReference type="GO" id="GO:0005829">
    <property type="term" value="C:cytosol"/>
    <property type="evidence" value="ECO:0007669"/>
    <property type="project" value="TreeGrafter"/>
</dbReference>
<comment type="catalytic activity">
    <reaction evidence="10 15">
        <text>2'-deoxycytidine + H2O + H(+) = 2'-deoxyuridine + NH4(+)</text>
        <dbReference type="Rhea" id="RHEA:13433"/>
        <dbReference type="ChEBI" id="CHEBI:15377"/>
        <dbReference type="ChEBI" id="CHEBI:15378"/>
        <dbReference type="ChEBI" id="CHEBI:15698"/>
        <dbReference type="ChEBI" id="CHEBI:16450"/>
        <dbReference type="ChEBI" id="CHEBI:28938"/>
        <dbReference type="EC" id="3.5.4.5"/>
    </reaction>
</comment>
<dbReference type="Pfam" id="PF00383">
    <property type="entry name" value="dCMP_cyt_deam_1"/>
    <property type="match status" value="1"/>
</dbReference>
<dbReference type="Proteomes" id="UP000075670">
    <property type="component" value="Unassembled WGS sequence"/>
</dbReference>
<feature type="domain" description="CMP/dCMP-type deaminase" evidence="16">
    <location>
        <begin position="3"/>
        <end position="129"/>
    </location>
</feature>
<dbReference type="PANTHER" id="PTHR11644:SF2">
    <property type="entry name" value="CYTIDINE DEAMINASE"/>
    <property type="match status" value="1"/>
</dbReference>
<dbReference type="OrthoDB" id="9795347at2"/>
<dbReference type="CDD" id="cd01283">
    <property type="entry name" value="cytidine_deaminase"/>
    <property type="match status" value="1"/>
</dbReference>
<evidence type="ECO:0000256" key="9">
    <source>
        <dbReference type="ARBA" id="ARBA00032005"/>
    </source>
</evidence>
<evidence type="ECO:0000256" key="5">
    <source>
        <dbReference type="ARBA" id="ARBA00018266"/>
    </source>
</evidence>
<feature type="binding site" evidence="14">
    <location>
        <position position="55"/>
    </location>
    <ligand>
        <name>Zn(2+)</name>
        <dbReference type="ChEBI" id="CHEBI:29105"/>
        <note>catalytic</note>
    </ligand>
</feature>
<dbReference type="Gene3D" id="3.40.140.10">
    <property type="entry name" value="Cytidine Deaminase, domain 2"/>
    <property type="match status" value="1"/>
</dbReference>
<evidence type="ECO:0000256" key="3">
    <source>
        <dbReference type="ARBA" id="ARBA00006576"/>
    </source>
</evidence>
<proteinExistence type="inferred from homology"/>
<evidence type="ECO:0000256" key="1">
    <source>
        <dbReference type="ARBA" id="ARBA00001947"/>
    </source>
</evidence>
<dbReference type="InterPro" id="IPR016192">
    <property type="entry name" value="APOBEC/CMP_deaminase_Zn-bd"/>
</dbReference>
<dbReference type="InterPro" id="IPR016193">
    <property type="entry name" value="Cytidine_deaminase-like"/>
</dbReference>
<dbReference type="GO" id="GO:0004126">
    <property type="term" value="F:cytidine deaminase activity"/>
    <property type="evidence" value="ECO:0007669"/>
    <property type="project" value="UniProtKB-UniRule"/>
</dbReference>
<evidence type="ECO:0000256" key="11">
    <source>
        <dbReference type="ARBA" id="ARBA00049558"/>
    </source>
</evidence>
<feature type="binding site" evidence="13">
    <location>
        <begin position="44"/>
        <end position="50"/>
    </location>
    <ligand>
        <name>substrate</name>
    </ligand>
</feature>
<evidence type="ECO:0000259" key="16">
    <source>
        <dbReference type="PROSITE" id="PS51747"/>
    </source>
</evidence>
<sequence>MACNPEDLIAMAAGAKEKAYAPYSRFQVGAALLTAGGKVYTGCNIENASYSLTTCAERVALFQAVAAGEREFVALAVVGGDLAACFPCGACRQVLAEFAPELEIITGQPGGPVHRRSLKELLPDTFTLK</sequence>
<dbReference type="PANTHER" id="PTHR11644">
    <property type="entry name" value="CYTIDINE DEAMINASE"/>
    <property type="match status" value="1"/>
</dbReference>
<dbReference type="NCBIfam" id="NF004064">
    <property type="entry name" value="PRK05578.1"/>
    <property type="match status" value="1"/>
</dbReference>
<dbReference type="PATRIC" id="fig|1122241.3.peg.2849"/>
<dbReference type="FunFam" id="3.40.140.10:FF:000008">
    <property type="entry name" value="Cytidine deaminase"/>
    <property type="match status" value="1"/>
</dbReference>
<comment type="similarity">
    <text evidence="3 15">Belongs to the cytidine and deoxycytidylate deaminase family.</text>
</comment>
<evidence type="ECO:0000256" key="12">
    <source>
        <dbReference type="PIRSR" id="PIRSR606262-1"/>
    </source>
</evidence>
<comment type="function">
    <text evidence="2 15">This enzyme scavenges exogenous and endogenous cytidine and 2'-deoxycytidine for UMP synthesis.</text>
</comment>
<evidence type="ECO:0000256" key="10">
    <source>
        <dbReference type="ARBA" id="ARBA00049252"/>
    </source>
</evidence>
<evidence type="ECO:0000313" key="17">
    <source>
        <dbReference type="EMBL" id="KYH31004.1"/>
    </source>
</evidence>
<accession>A0A151ATL1</accession>
<comment type="cofactor">
    <cofactor evidence="1 14 15">
        <name>Zn(2+)</name>
        <dbReference type="ChEBI" id="CHEBI:29105"/>
    </cofactor>
</comment>
<keyword evidence="6 14" id="KW-0479">Metal-binding</keyword>
<organism evidence="17 18">
    <name type="scientific">Moorella mulderi DSM 14980</name>
    <dbReference type="NCBI Taxonomy" id="1122241"/>
    <lineage>
        <taxon>Bacteria</taxon>
        <taxon>Bacillati</taxon>
        <taxon>Bacillota</taxon>
        <taxon>Clostridia</taxon>
        <taxon>Neomoorellales</taxon>
        <taxon>Neomoorellaceae</taxon>
        <taxon>Neomoorella</taxon>
    </lineage>
</organism>
<feature type="binding site" evidence="14">
    <location>
        <position position="91"/>
    </location>
    <ligand>
        <name>Zn(2+)</name>
        <dbReference type="ChEBI" id="CHEBI:29105"/>
        <note>catalytic</note>
    </ligand>
</feature>
<dbReference type="SUPFAM" id="SSF53927">
    <property type="entry name" value="Cytidine deaminase-like"/>
    <property type="match status" value="1"/>
</dbReference>
<dbReference type="NCBIfam" id="TIGR01354">
    <property type="entry name" value="cyt_deam_tetra"/>
    <property type="match status" value="1"/>
</dbReference>
<dbReference type="PROSITE" id="PS00903">
    <property type="entry name" value="CYT_DCMP_DEAMINASES_1"/>
    <property type="match status" value="1"/>
</dbReference>
<reference evidence="17 18" key="1">
    <citation type="submission" date="2016-02" db="EMBL/GenBank/DDBJ databases">
        <title>Genome sequence of Moorella mulderi DSM 14980.</title>
        <authorList>
            <person name="Poehlein A."/>
            <person name="Daniel R."/>
        </authorList>
    </citation>
    <scope>NUCLEOTIDE SEQUENCE [LARGE SCALE GENOMIC DNA]</scope>
    <source>
        <strain evidence="17 18">DSM 14980</strain>
    </source>
</reference>
<dbReference type="AlphaFoldDB" id="A0A151ATL1"/>
<protein>
    <recommendedName>
        <fullName evidence="5 15">Cytidine deaminase</fullName>
        <ecNumber evidence="4 15">3.5.4.5</ecNumber>
    </recommendedName>
    <alternativeName>
        <fullName evidence="9 15">Cytidine aminohydrolase</fullName>
    </alternativeName>
</protein>
<name>A0A151ATL1_9FIRM</name>
<dbReference type="InterPro" id="IPR006262">
    <property type="entry name" value="Cyt_deam_tetra"/>
</dbReference>
<dbReference type="GO" id="GO:0072527">
    <property type="term" value="P:pyrimidine-containing compound metabolic process"/>
    <property type="evidence" value="ECO:0007669"/>
    <property type="project" value="UniProtKB-ARBA"/>
</dbReference>
<keyword evidence="18" id="KW-1185">Reference proteome</keyword>
<dbReference type="EMBL" id="LTBC01000016">
    <property type="protein sequence ID" value="KYH31004.1"/>
    <property type="molecule type" value="Genomic_DNA"/>
</dbReference>
<evidence type="ECO:0000256" key="13">
    <source>
        <dbReference type="PIRSR" id="PIRSR606262-2"/>
    </source>
</evidence>
<evidence type="ECO:0000256" key="7">
    <source>
        <dbReference type="ARBA" id="ARBA00022801"/>
    </source>
</evidence>
<feature type="binding site" evidence="14">
    <location>
        <position position="88"/>
    </location>
    <ligand>
        <name>Zn(2+)</name>
        <dbReference type="ChEBI" id="CHEBI:29105"/>
        <note>catalytic</note>
    </ligand>
</feature>
<keyword evidence="7 15" id="KW-0378">Hydrolase</keyword>
<dbReference type="GO" id="GO:0055086">
    <property type="term" value="P:nucleobase-containing small molecule metabolic process"/>
    <property type="evidence" value="ECO:0007669"/>
    <property type="project" value="UniProtKB-ARBA"/>
</dbReference>
<evidence type="ECO:0000256" key="4">
    <source>
        <dbReference type="ARBA" id="ARBA00012783"/>
    </source>
</evidence>
<gene>
    <name evidence="17" type="primary">cdd</name>
    <name evidence="17" type="ORF">MOMUL_26790</name>
</gene>
<dbReference type="PROSITE" id="PS51747">
    <property type="entry name" value="CYT_DCMP_DEAMINASES_2"/>
    <property type="match status" value="1"/>
</dbReference>
<evidence type="ECO:0000256" key="6">
    <source>
        <dbReference type="ARBA" id="ARBA00022723"/>
    </source>
</evidence>
<dbReference type="GO" id="GO:0042802">
    <property type="term" value="F:identical protein binding"/>
    <property type="evidence" value="ECO:0007669"/>
    <property type="project" value="UniProtKB-ARBA"/>
</dbReference>
<dbReference type="GO" id="GO:0008270">
    <property type="term" value="F:zinc ion binding"/>
    <property type="evidence" value="ECO:0007669"/>
    <property type="project" value="UniProtKB-UniRule"/>
</dbReference>
<evidence type="ECO:0000313" key="18">
    <source>
        <dbReference type="Proteomes" id="UP000075670"/>
    </source>
</evidence>
<evidence type="ECO:0000256" key="15">
    <source>
        <dbReference type="RuleBase" id="RU364006"/>
    </source>
</evidence>